<accession>A0ABW2CXV0</accession>
<sequence>MDDGYPPDRPSGLVRRIHTEPLSTDEMFHRDMHWHPTEFLRLHWLGHNEQDYVEISPELAEAVIAKWKAERATSNDD</sequence>
<evidence type="ECO:0000313" key="1">
    <source>
        <dbReference type="EMBL" id="MFC6886682.1"/>
    </source>
</evidence>
<organism evidence="1 2">
    <name type="scientific">Actinomadura yumaensis</name>
    <dbReference type="NCBI Taxonomy" id="111807"/>
    <lineage>
        <taxon>Bacteria</taxon>
        <taxon>Bacillati</taxon>
        <taxon>Actinomycetota</taxon>
        <taxon>Actinomycetes</taxon>
        <taxon>Streptosporangiales</taxon>
        <taxon>Thermomonosporaceae</taxon>
        <taxon>Actinomadura</taxon>
    </lineage>
</organism>
<dbReference type="Proteomes" id="UP001596380">
    <property type="component" value="Unassembled WGS sequence"/>
</dbReference>
<proteinExistence type="predicted"/>
<gene>
    <name evidence="1" type="ORF">ACFQKB_43455</name>
</gene>
<keyword evidence="2" id="KW-1185">Reference proteome</keyword>
<evidence type="ECO:0000313" key="2">
    <source>
        <dbReference type="Proteomes" id="UP001596380"/>
    </source>
</evidence>
<reference evidence="2" key="1">
    <citation type="journal article" date="2019" name="Int. J. Syst. Evol. Microbiol.">
        <title>The Global Catalogue of Microorganisms (GCM) 10K type strain sequencing project: providing services to taxonomists for standard genome sequencing and annotation.</title>
        <authorList>
            <consortium name="The Broad Institute Genomics Platform"/>
            <consortium name="The Broad Institute Genome Sequencing Center for Infectious Disease"/>
            <person name="Wu L."/>
            <person name="Ma J."/>
        </authorList>
    </citation>
    <scope>NUCLEOTIDE SEQUENCE [LARGE SCALE GENOMIC DNA]</scope>
    <source>
        <strain evidence="2">JCM 3369</strain>
    </source>
</reference>
<dbReference type="RefSeq" id="WP_206681338.1">
    <property type="nucleotide sequence ID" value="NZ_JBHSXE010000001.1"/>
</dbReference>
<comment type="caution">
    <text evidence="1">The sequence shown here is derived from an EMBL/GenBank/DDBJ whole genome shotgun (WGS) entry which is preliminary data.</text>
</comment>
<protein>
    <submittedName>
        <fullName evidence="1">Uncharacterized protein</fullName>
    </submittedName>
</protein>
<dbReference type="EMBL" id="JBHSXS010000057">
    <property type="protein sequence ID" value="MFC6886682.1"/>
    <property type="molecule type" value="Genomic_DNA"/>
</dbReference>
<name>A0ABW2CXV0_9ACTN</name>